<organism evidence="16 17">
    <name type="scientific">Solilutibacter oculi</name>
    <dbReference type="NCBI Taxonomy" id="2698682"/>
    <lineage>
        <taxon>Bacteria</taxon>
        <taxon>Pseudomonadati</taxon>
        <taxon>Pseudomonadota</taxon>
        <taxon>Gammaproteobacteria</taxon>
        <taxon>Lysobacterales</taxon>
        <taxon>Lysobacteraceae</taxon>
        <taxon>Solilutibacter</taxon>
    </lineage>
</organism>
<evidence type="ECO:0000256" key="2">
    <source>
        <dbReference type="ARBA" id="ARBA00012722"/>
    </source>
</evidence>
<dbReference type="InterPro" id="IPR004149">
    <property type="entry name" value="Znf_DNAligase_C4"/>
</dbReference>
<dbReference type="NCBIfam" id="NF005932">
    <property type="entry name" value="PRK07956.1"/>
    <property type="match status" value="1"/>
</dbReference>
<dbReference type="SUPFAM" id="SSF50249">
    <property type="entry name" value="Nucleic acid-binding proteins"/>
    <property type="match status" value="1"/>
</dbReference>
<evidence type="ECO:0000256" key="5">
    <source>
        <dbReference type="ARBA" id="ARBA00022705"/>
    </source>
</evidence>
<keyword evidence="6 14" id="KW-0479">Metal-binding</keyword>
<evidence type="ECO:0000256" key="13">
    <source>
        <dbReference type="ARBA" id="ARBA00060881"/>
    </source>
</evidence>
<evidence type="ECO:0000256" key="9">
    <source>
        <dbReference type="ARBA" id="ARBA00022842"/>
    </source>
</evidence>
<keyword evidence="4 14" id="KW-0436">Ligase</keyword>
<dbReference type="Pfam" id="PF03119">
    <property type="entry name" value="DNA_ligase_ZBD"/>
    <property type="match status" value="1"/>
</dbReference>
<evidence type="ECO:0000313" key="16">
    <source>
        <dbReference type="EMBL" id="AXA83915.1"/>
    </source>
</evidence>
<comment type="catalytic activity">
    <reaction evidence="12 14">
        <text>NAD(+) + (deoxyribonucleotide)n-3'-hydroxyl + 5'-phospho-(deoxyribonucleotide)m = (deoxyribonucleotide)n+m + AMP + beta-nicotinamide D-nucleotide.</text>
        <dbReference type="EC" id="6.5.1.2"/>
    </reaction>
</comment>
<dbReference type="PROSITE" id="PS50172">
    <property type="entry name" value="BRCT"/>
    <property type="match status" value="1"/>
</dbReference>
<evidence type="ECO:0000256" key="6">
    <source>
        <dbReference type="ARBA" id="ARBA00022723"/>
    </source>
</evidence>
<keyword evidence="14" id="KW-0464">Manganese</keyword>
<protein>
    <recommendedName>
        <fullName evidence="3 14">DNA ligase</fullName>
        <ecNumber evidence="2 14">6.5.1.2</ecNumber>
    </recommendedName>
    <alternativeName>
        <fullName evidence="14">Polydeoxyribonucleotide synthase [NAD(+)]</fullName>
    </alternativeName>
</protein>
<evidence type="ECO:0000313" key="17">
    <source>
        <dbReference type="Proteomes" id="UP000251842"/>
    </source>
</evidence>
<dbReference type="OrthoDB" id="9759736at2"/>
<evidence type="ECO:0000256" key="10">
    <source>
        <dbReference type="ARBA" id="ARBA00023027"/>
    </source>
</evidence>
<feature type="binding site" evidence="14">
    <location>
        <position position="288"/>
    </location>
    <ligand>
        <name>NAD(+)</name>
        <dbReference type="ChEBI" id="CHEBI:57540"/>
    </ligand>
</feature>
<dbReference type="InterPro" id="IPR036420">
    <property type="entry name" value="BRCT_dom_sf"/>
</dbReference>
<dbReference type="GO" id="GO:0046872">
    <property type="term" value="F:metal ion binding"/>
    <property type="evidence" value="ECO:0007669"/>
    <property type="project" value="UniProtKB-KW"/>
</dbReference>
<feature type="binding site" evidence="14">
    <location>
        <position position="312"/>
    </location>
    <ligand>
        <name>NAD(+)</name>
        <dbReference type="ChEBI" id="CHEBI:57540"/>
    </ligand>
</feature>
<feature type="binding site" evidence="14">
    <location>
        <position position="436"/>
    </location>
    <ligand>
        <name>Zn(2+)</name>
        <dbReference type="ChEBI" id="CHEBI:29105"/>
    </ligand>
</feature>
<dbReference type="Gene3D" id="3.30.470.30">
    <property type="entry name" value="DNA ligase/mRNA capping enzyme"/>
    <property type="match status" value="1"/>
</dbReference>
<dbReference type="SUPFAM" id="SSF47781">
    <property type="entry name" value="RuvA domain 2-like"/>
    <property type="match status" value="1"/>
</dbReference>
<dbReference type="InterPro" id="IPR018239">
    <property type="entry name" value="DNA_ligase_AS"/>
</dbReference>
<feature type="binding site" evidence="14">
    <location>
        <position position="412"/>
    </location>
    <ligand>
        <name>Zn(2+)</name>
        <dbReference type="ChEBI" id="CHEBI:29105"/>
    </ligand>
</feature>
<dbReference type="SUPFAM" id="SSF56091">
    <property type="entry name" value="DNA ligase/mRNA capping enzyme, catalytic domain"/>
    <property type="match status" value="1"/>
</dbReference>
<accession>A0A344J4F5</accession>
<evidence type="ECO:0000256" key="8">
    <source>
        <dbReference type="ARBA" id="ARBA00022833"/>
    </source>
</evidence>
<keyword evidence="11 14" id="KW-0234">DNA repair</keyword>
<dbReference type="Proteomes" id="UP000251842">
    <property type="component" value="Chromosome"/>
</dbReference>
<dbReference type="PROSITE" id="PS01055">
    <property type="entry name" value="DNA_LIGASE_N1"/>
    <property type="match status" value="1"/>
</dbReference>
<dbReference type="Gene3D" id="1.10.150.20">
    <property type="entry name" value="5' to 3' exonuclease, C-terminal subdomain"/>
    <property type="match status" value="2"/>
</dbReference>
<dbReference type="PANTHER" id="PTHR23389:SF9">
    <property type="entry name" value="DNA LIGASE"/>
    <property type="match status" value="1"/>
</dbReference>
<dbReference type="SMART" id="SM00292">
    <property type="entry name" value="BRCT"/>
    <property type="match status" value="1"/>
</dbReference>
<proteinExistence type="inferred from homology"/>
<dbReference type="FunFam" id="1.10.150.20:FF:000006">
    <property type="entry name" value="DNA ligase"/>
    <property type="match status" value="1"/>
</dbReference>
<sequence length="693" mass="74672">MTDAASRHATLVARIREANHRYYVLDDPQLADADYDGLMRELEALEAAHPELATPDSPTRRVGDTPSAKFAPVAHVVPMLSLANAFTDDEVREFVARIEKETGDAAPAFSVEPKLDGLAISLRYEDGVFVRGATRGDGATGEDVTANLRTVKSIPLRLFGDAPAVLEVRGEVVMPKAAFDRYNAWALENGQKVLANPRNGAAGSLRQLDPRITAQRPLAFFAYALGQVEGAMLPPTHSGVLAWLRDLGFPVSAEVAVAHGVEGLLAYYRRIGERRDALPYDIDGVVYKLDRFDQQRAMGFVSRAPRWAIAHKFPAQEASTTVESIEVNVGRTGAVTPWVLMKPVHVGGVTVTRATLHNADQVARLDVRVGDTVIVRRAGDVIPEVVRVVEGERPLDERGEPLHPPYELPTVCPVCGSAIERGEGEVVARCSGGLFCPAQRVQALFHFAGRRTMDIEGLGERFAEALVEFGYIETVADLYRLTVDDFLDMKRRADERDGTIPATVKAGKVADKWAHNLVNAIAASRSTTLERLLFALGIKDVGESTAKTLARHFGALDPLMAADETTLREVPDVGPVVAAHIAHFFAQPHNREVIAALRERGVHWPEGAPQRATEGPLAGKTVVLTGGLSAMGRDEAGARLEALGAKVSGSVSKKTSVVVAGEAAGSKLAKAQELGIEIWDEAALLAFLSSHEG</sequence>
<evidence type="ECO:0000256" key="4">
    <source>
        <dbReference type="ARBA" id="ARBA00022598"/>
    </source>
</evidence>
<dbReference type="GO" id="GO:0003911">
    <property type="term" value="F:DNA ligase (NAD+) activity"/>
    <property type="evidence" value="ECO:0007669"/>
    <property type="project" value="UniProtKB-UniRule"/>
</dbReference>
<feature type="active site" description="N6-AMP-lysine intermediate" evidence="14">
    <location>
        <position position="114"/>
    </location>
</feature>
<keyword evidence="9 14" id="KW-0460">Magnesium</keyword>
<keyword evidence="7 14" id="KW-0227">DNA damage</keyword>
<dbReference type="EMBL" id="CP029556">
    <property type="protein sequence ID" value="AXA83915.1"/>
    <property type="molecule type" value="Genomic_DNA"/>
</dbReference>
<comment type="cofactor">
    <cofactor evidence="14">
        <name>Mg(2+)</name>
        <dbReference type="ChEBI" id="CHEBI:18420"/>
    </cofactor>
    <cofactor evidence="14">
        <name>Mn(2+)</name>
        <dbReference type="ChEBI" id="CHEBI:29035"/>
    </cofactor>
</comment>
<dbReference type="InterPro" id="IPR004150">
    <property type="entry name" value="NAD_DNA_ligase_OB"/>
</dbReference>
<dbReference type="GO" id="GO:0006281">
    <property type="term" value="P:DNA repair"/>
    <property type="evidence" value="ECO:0007669"/>
    <property type="project" value="UniProtKB-KW"/>
</dbReference>
<feature type="binding site" evidence="14">
    <location>
        <position position="135"/>
    </location>
    <ligand>
        <name>NAD(+)</name>
        <dbReference type="ChEBI" id="CHEBI:57540"/>
    </ligand>
</feature>
<dbReference type="InterPro" id="IPR001357">
    <property type="entry name" value="BRCT_dom"/>
</dbReference>
<dbReference type="KEGG" id="lue:DCD74_03720"/>
<keyword evidence="5 14" id="KW-0235">DNA replication</keyword>
<dbReference type="RefSeq" id="WP_112926130.1">
    <property type="nucleotide sequence ID" value="NZ_CP029556.1"/>
</dbReference>
<reference evidence="17" key="1">
    <citation type="submission" date="2018-05" db="EMBL/GenBank/DDBJ databases">
        <title>Luteimonas pekinense sp. nov., isolated from human Meibomian gland secretions, Beijing, China.</title>
        <authorList>
            <person name="Wen T."/>
            <person name="Bai H."/>
            <person name="Lv H."/>
        </authorList>
    </citation>
    <scope>NUCLEOTIDE SEQUENCE [LARGE SCALE GENOMIC DNA]</scope>
    <source>
        <strain evidence="17">83-4</strain>
    </source>
</reference>
<dbReference type="Gene3D" id="3.40.50.10190">
    <property type="entry name" value="BRCT domain"/>
    <property type="match status" value="1"/>
</dbReference>
<dbReference type="InterPro" id="IPR013840">
    <property type="entry name" value="DNAligase_N"/>
</dbReference>
<dbReference type="CDD" id="cd00114">
    <property type="entry name" value="LIGANc"/>
    <property type="match status" value="1"/>
</dbReference>
<dbReference type="EC" id="6.5.1.2" evidence="2 14"/>
<feature type="binding site" evidence="14">
    <location>
        <position position="112"/>
    </location>
    <ligand>
        <name>NAD(+)</name>
        <dbReference type="ChEBI" id="CHEBI:57540"/>
    </ligand>
</feature>
<gene>
    <name evidence="14 16" type="primary">ligA</name>
    <name evidence="16" type="ORF">DCD74_03720</name>
</gene>
<dbReference type="Gene3D" id="6.20.10.30">
    <property type="match status" value="1"/>
</dbReference>
<dbReference type="NCBIfam" id="TIGR00575">
    <property type="entry name" value="dnlj"/>
    <property type="match status" value="1"/>
</dbReference>
<dbReference type="Pfam" id="PF12826">
    <property type="entry name" value="HHH_2"/>
    <property type="match status" value="1"/>
</dbReference>
<dbReference type="PIRSF" id="PIRSF001604">
    <property type="entry name" value="LigA"/>
    <property type="match status" value="1"/>
</dbReference>
<comment type="caution">
    <text evidence="14">Lacks conserved residue(s) required for the propagation of feature annotation.</text>
</comment>
<feature type="domain" description="BRCT" evidence="15">
    <location>
        <begin position="612"/>
        <end position="693"/>
    </location>
</feature>
<comment type="function">
    <text evidence="1 14">DNA ligase that catalyzes the formation of phosphodiester linkages between 5'-phosphoryl and 3'-hydroxyl groups in double-stranded DNA using NAD as a coenzyme and as the energy source for the reaction. It is essential for DNA replication and repair of damaged DNA.</text>
</comment>
<dbReference type="FunFam" id="3.30.470.30:FF:000001">
    <property type="entry name" value="DNA ligase"/>
    <property type="match status" value="1"/>
</dbReference>
<evidence type="ECO:0000256" key="3">
    <source>
        <dbReference type="ARBA" id="ARBA00013308"/>
    </source>
</evidence>
<dbReference type="SMART" id="SM00532">
    <property type="entry name" value="LIGANc"/>
    <property type="match status" value="1"/>
</dbReference>
<dbReference type="InterPro" id="IPR010994">
    <property type="entry name" value="RuvA_2-like"/>
</dbReference>
<evidence type="ECO:0000256" key="14">
    <source>
        <dbReference type="HAMAP-Rule" id="MF_01588"/>
    </source>
</evidence>
<dbReference type="Pfam" id="PF00533">
    <property type="entry name" value="BRCT"/>
    <property type="match status" value="1"/>
</dbReference>
<dbReference type="InterPro" id="IPR041663">
    <property type="entry name" value="DisA/LigA_HHH"/>
</dbReference>
<keyword evidence="17" id="KW-1185">Reference proteome</keyword>
<dbReference type="Pfam" id="PF01653">
    <property type="entry name" value="DNA_ligase_aden"/>
    <property type="match status" value="1"/>
</dbReference>
<dbReference type="InterPro" id="IPR013839">
    <property type="entry name" value="DNAligase_adenylation"/>
</dbReference>
<dbReference type="PANTHER" id="PTHR23389">
    <property type="entry name" value="CHROMOSOME TRANSMISSION FIDELITY FACTOR 18"/>
    <property type="match status" value="1"/>
</dbReference>
<evidence type="ECO:0000256" key="11">
    <source>
        <dbReference type="ARBA" id="ARBA00023204"/>
    </source>
</evidence>
<comment type="similarity">
    <text evidence="13 14">Belongs to the NAD-dependent DNA ligase family. LigA subfamily.</text>
</comment>
<evidence type="ECO:0000256" key="12">
    <source>
        <dbReference type="ARBA" id="ARBA00034005"/>
    </source>
</evidence>
<dbReference type="Gene3D" id="2.40.50.140">
    <property type="entry name" value="Nucleic acid-binding proteins"/>
    <property type="match status" value="1"/>
</dbReference>
<feature type="binding site" evidence="14">
    <location>
        <position position="171"/>
    </location>
    <ligand>
        <name>NAD(+)</name>
        <dbReference type="ChEBI" id="CHEBI:57540"/>
    </ligand>
</feature>
<feature type="binding site" evidence="14">
    <location>
        <begin position="81"/>
        <end position="82"/>
    </location>
    <ligand>
        <name>NAD(+)</name>
        <dbReference type="ChEBI" id="CHEBI:57540"/>
    </ligand>
</feature>
<keyword evidence="8 14" id="KW-0862">Zinc</keyword>
<evidence type="ECO:0000259" key="15">
    <source>
        <dbReference type="PROSITE" id="PS50172"/>
    </source>
</evidence>
<feature type="binding site" evidence="14">
    <location>
        <position position="415"/>
    </location>
    <ligand>
        <name>Zn(2+)</name>
        <dbReference type="ChEBI" id="CHEBI:29105"/>
    </ligand>
</feature>
<dbReference type="InterPro" id="IPR012340">
    <property type="entry name" value="NA-bd_OB-fold"/>
</dbReference>
<dbReference type="SUPFAM" id="SSF52113">
    <property type="entry name" value="BRCT domain"/>
    <property type="match status" value="1"/>
</dbReference>
<name>A0A344J4F5_9GAMM</name>
<evidence type="ECO:0000256" key="7">
    <source>
        <dbReference type="ARBA" id="ARBA00022763"/>
    </source>
</evidence>
<dbReference type="CDD" id="cd17748">
    <property type="entry name" value="BRCT_DNA_ligase_like"/>
    <property type="match status" value="1"/>
</dbReference>
<dbReference type="Pfam" id="PF03120">
    <property type="entry name" value="OB_DNA_ligase"/>
    <property type="match status" value="1"/>
</dbReference>
<feature type="binding site" evidence="14">
    <location>
        <begin position="32"/>
        <end position="36"/>
    </location>
    <ligand>
        <name>NAD(+)</name>
        <dbReference type="ChEBI" id="CHEBI:57540"/>
    </ligand>
</feature>
<dbReference type="Gene3D" id="1.10.287.610">
    <property type="entry name" value="Helix hairpin bin"/>
    <property type="match status" value="1"/>
</dbReference>
<dbReference type="GO" id="GO:0005829">
    <property type="term" value="C:cytosol"/>
    <property type="evidence" value="ECO:0007669"/>
    <property type="project" value="TreeGrafter"/>
</dbReference>
<keyword evidence="10 14" id="KW-0520">NAD</keyword>
<dbReference type="FunFam" id="2.40.50.140:FF:000012">
    <property type="entry name" value="DNA ligase"/>
    <property type="match status" value="1"/>
</dbReference>
<dbReference type="InterPro" id="IPR001679">
    <property type="entry name" value="DNA_ligase"/>
</dbReference>
<dbReference type="GO" id="GO:0006260">
    <property type="term" value="P:DNA replication"/>
    <property type="evidence" value="ECO:0007669"/>
    <property type="project" value="UniProtKB-KW"/>
</dbReference>
<dbReference type="AlphaFoldDB" id="A0A344J4F5"/>
<evidence type="ECO:0000256" key="1">
    <source>
        <dbReference type="ARBA" id="ARBA00004067"/>
    </source>
</evidence>
<dbReference type="HAMAP" id="MF_01588">
    <property type="entry name" value="DNA_ligase_A"/>
    <property type="match status" value="1"/>
</dbReference>